<dbReference type="EMBL" id="BRXS01000003">
    <property type="protein sequence ID" value="GLC25322.1"/>
    <property type="molecule type" value="Genomic_DNA"/>
</dbReference>
<evidence type="ECO:0000313" key="2">
    <source>
        <dbReference type="EMBL" id="GLC25322.1"/>
    </source>
</evidence>
<evidence type="ECO:0008006" key="4">
    <source>
        <dbReference type="Google" id="ProtNLM"/>
    </source>
</evidence>
<reference evidence="2" key="1">
    <citation type="submission" date="2022-08" db="EMBL/GenBank/DDBJ databases">
        <title>Draft genome sequencing of Roseisolibacter agri AW1220.</title>
        <authorList>
            <person name="Tobiishi Y."/>
            <person name="Tonouchi A."/>
        </authorList>
    </citation>
    <scope>NUCLEOTIDE SEQUENCE</scope>
    <source>
        <strain evidence="2">AW1220</strain>
    </source>
</reference>
<proteinExistence type="predicted"/>
<sequence>MRPRPTTRLASLLLGLLYLLAWGEPVAWHPCPMHDGVAAAAAVAGAKAAHGGHDAHAGHAAAPAAAHEAAPAPDADHGDHACQCLGSGCSAPGIAAPTVQAVRWRVLVARRAEPPAPAPAFARAAAPRLLPFSNGPPTPA</sequence>
<evidence type="ECO:0000313" key="3">
    <source>
        <dbReference type="Proteomes" id="UP001161325"/>
    </source>
</evidence>
<evidence type="ECO:0000256" key="1">
    <source>
        <dbReference type="SAM" id="MobiDB-lite"/>
    </source>
</evidence>
<name>A0AA37Q7T3_9BACT</name>
<feature type="region of interest" description="Disordered" evidence="1">
    <location>
        <begin position="52"/>
        <end position="78"/>
    </location>
</feature>
<protein>
    <recommendedName>
        <fullName evidence="4">DUF2946 domain-containing protein</fullName>
    </recommendedName>
</protein>
<dbReference type="Proteomes" id="UP001161325">
    <property type="component" value="Unassembled WGS sequence"/>
</dbReference>
<gene>
    <name evidence="2" type="ORF">rosag_18350</name>
</gene>
<feature type="compositionally biased region" description="Low complexity" evidence="1">
    <location>
        <begin position="58"/>
        <end position="73"/>
    </location>
</feature>
<dbReference type="AlphaFoldDB" id="A0AA37Q7T3"/>
<comment type="caution">
    <text evidence="2">The sequence shown here is derived from an EMBL/GenBank/DDBJ whole genome shotgun (WGS) entry which is preliminary data.</text>
</comment>
<keyword evidence="3" id="KW-1185">Reference proteome</keyword>
<accession>A0AA37Q7T3</accession>
<dbReference type="RefSeq" id="WP_284349775.1">
    <property type="nucleotide sequence ID" value="NZ_BRXS01000003.1"/>
</dbReference>
<organism evidence="2 3">
    <name type="scientific">Roseisolibacter agri</name>
    <dbReference type="NCBI Taxonomy" id="2014610"/>
    <lineage>
        <taxon>Bacteria</taxon>
        <taxon>Pseudomonadati</taxon>
        <taxon>Gemmatimonadota</taxon>
        <taxon>Gemmatimonadia</taxon>
        <taxon>Gemmatimonadales</taxon>
        <taxon>Gemmatimonadaceae</taxon>
        <taxon>Roseisolibacter</taxon>
    </lineage>
</organism>